<keyword evidence="4" id="KW-1185">Reference proteome</keyword>
<dbReference type="KEGG" id="vg:8684181"/>
<evidence type="ECO:0000313" key="3">
    <source>
        <dbReference type="EMBL" id="ACV50255.1"/>
    </source>
</evidence>
<proteinExistence type="predicted"/>
<accession>C9DGK4</accession>
<feature type="region of interest" description="Disordered" evidence="1">
    <location>
        <begin position="51"/>
        <end position="76"/>
    </location>
</feature>
<dbReference type="EMBL" id="GQ357915">
    <property type="protein sequence ID" value="ACV50255.1"/>
    <property type="molecule type" value="Genomic_DNA"/>
</dbReference>
<feature type="compositionally biased region" description="Polar residues" evidence="1">
    <location>
        <begin position="65"/>
        <end position="76"/>
    </location>
</feature>
<reference evidence="4" key="1">
    <citation type="submission" date="2009-07" db="EMBL/GenBank/DDBJ databases">
        <authorList>
            <person name="Kropinski A.M."/>
            <person name="Villegas A."/>
            <person name="Lingohr E.J."/>
        </authorList>
    </citation>
    <scope>NUCLEOTIDE SEQUENCE [LARGE SCALE GENOMIC DNA]</scope>
</reference>
<evidence type="ECO:0000313" key="4">
    <source>
        <dbReference type="Proteomes" id="UP000008986"/>
    </source>
</evidence>
<gene>
    <name evidence="3" type="primary">233</name>
</gene>
<organismHost>
    <name type="scientific">Delftia acidovorans</name>
    <name type="common">Pseudomonas acidovorans</name>
    <name type="synonym">Comamonas acidovorans</name>
    <dbReference type="NCBI Taxonomy" id="80866"/>
</organismHost>
<feature type="domain" description="C2H2-type" evidence="2">
    <location>
        <begin position="10"/>
        <end position="31"/>
    </location>
</feature>
<dbReference type="GeneID" id="8684181"/>
<dbReference type="RefSeq" id="YP_003359087.1">
    <property type="nucleotide sequence ID" value="NC_013697.1"/>
</dbReference>
<protein>
    <recommendedName>
        <fullName evidence="2">C2H2-type domain-containing protein</fullName>
    </recommendedName>
</protein>
<dbReference type="Proteomes" id="UP000008986">
    <property type="component" value="Segment"/>
</dbReference>
<dbReference type="InterPro" id="IPR036236">
    <property type="entry name" value="Znf_C2H2_sf"/>
</dbReference>
<dbReference type="SUPFAM" id="SSF57667">
    <property type="entry name" value="beta-beta-alpha zinc fingers"/>
    <property type="match status" value="1"/>
</dbReference>
<organism evidence="3 4">
    <name type="scientific">Delftia phage PhiW-14</name>
    <name type="common">Deftia acidovorans bacteriophage phiW-14</name>
    <dbReference type="NCBI Taxonomy" id="665032"/>
    <lineage>
        <taxon>Viruses</taxon>
        <taxon>Duplodnaviria</taxon>
        <taxon>Heunggongvirae</taxon>
        <taxon>Uroviricota</taxon>
        <taxon>Caudoviricetes</taxon>
        <taxon>Ionavirus</taxon>
        <taxon>Ionavirus W14</taxon>
    </lineage>
</organism>
<dbReference type="PROSITE" id="PS00028">
    <property type="entry name" value="ZINC_FINGER_C2H2_1"/>
    <property type="match status" value="1"/>
</dbReference>
<feature type="compositionally biased region" description="Basic and acidic residues" evidence="1">
    <location>
        <begin position="53"/>
        <end position="64"/>
    </location>
</feature>
<sequence>MAESSTTYYCPLCNHEVGNKSELEIHISKTHQMRFAGYDDMVRRMSAIGFAADDFKPQPKKPKESTQWQHPPSQPV</sequence>
<evidence type="ECO:0000259" key="2">
    <source>
        <dbReference type="PROSITE" id="PS00028"/>
    </source>
</evidence>
<dbReference type="InterPro" id="IPR013087">
    <property type="entry name" value="Znf_C2H2_type"/>
</dbReference>
<evidence type="ECO:0000256" key="1">
    <source>
        <dbReference type="SAM" id="MobiDB-lite"/>
    </source>
</evidence>
<name>C9DGK4_BPW14</name>